<dbReference type="Pfam" id="PF01979">
    <property type="entry name" value="Amidohydro_1"/>
    <property type="match status" value="1"/>
</dbReference>
<dbReference type="PANTHER" id="PTHR43794">
    <property type="entry name" value="AMINOHYDROLASE SSNA-RELATED"/>
    <property type="match status" value="1"/>
</dbReference>
<dbReference type="InterPro" id="IPR050287">
    <property type="entry name" value="MTA/SAH_deaminase"/>
</dbReference>
<dbReference type="EMBL" id="NKUJ01000267">
    <property type="protein sequence ID" value="RMJ08851.1"/>
    <property type="molecule type" value="Genomic_DNA"/>
</dbReference>
<organism evidence="2 3">
    <name type="scientific">Fusarium kuroshium</name>
    <dbReference type="NCBI Taxonomy" id="2010991"/>
    <lineage>
        <taxon>Eukaryota</taxon>
        <taxon>Fungi</taxon>
        <taxon>Dikarya</taxon>
        <taxon>Ascomycota</taxon>
        <taxon>Pezizomycotina</taxon>
        <taxon>Sordariomycetes</taxon>
        <taxon>Hypocreomycetidae</taxon>
        <taxon>Hypocreales</taxon>
        <taxon>Nectriaceae</taxon>
        <taxon>Fusarium</taxon>
        <taxon>Fusarium solani species complex</taxon>
    </lineage>
</organism>
<dbReference type="SUPFAM" id="SSF51556">
    <property type="entry name" value="Metallo-dependent hydrolases"/>
    <property type="match status" value="1"/>
</dbReference>
<dbReference type="GO" id="GO:0016810">
    <property type="term" value="F:hydrolase activity, acting on carbon-nitrogen (but not peptide) bonds"/>
    <property type="evidence" value="ECO:0007669"/>
    <property type="project" value="InterPro"/>
</dbReference>
<evidence type="ECO:0000313" key="2">
    <source>
        <dbReference type="EMBL" id="RMJ08851.1"/>
    </source>
</evidence>
<keyword evidence="3" id="KW-1185">Reference proteome</keyword>
<dbReference type="SUPFAM" id="SSF51338">
    <property type="entry name" value="Composite domain of metallo-dependent hydrolases"/>
    <property type="match status" value="2"/>
</dbReference>
<evidence type="ECO:0000259" key="1">
    <source>
        <dbReference type="Pfam" id="PF01979"/>
    </source>
</evidence>
<gene>
    <name evidence="2" type="ORF">CDV36_011533</name>
</gene>
<proteinExistence type="predicted"/>
<dbReference type="InterPro" id="IPR006680">
    <property type="entry name" value="Amidohydro-rel"/>
</dbReference>
<dbReference type="Gene3D" id="3.20.20.140">
    <property type="entry name" value="Metal-dependent hydrolases"/>
    <property type="match status" value="1"/>
</dbReference>
<feature type="domain" description="Amidohydrolase-related" evidence="1">
    <location>
        <begin position="57"/>
        <end position="426"/>
    </location>
</feature>
<dbReference type="InterPro" id="IPR032466">
    <property type="entry name" value="Metal_Hydrolase"/>
</dbReference>
<dbReference type="PANTHER" id="PTHR43794:SF5">
    <property type="entry name" value="CHLOROHYDROLASE FAMILY PROTEIN"/>
    <property type="match status" value="1"/>
</dbReference>
<dbReference type="InterPro" id="IPR011059">
    <property type="entry name" value="Metal-dep_hydrolase_composite"/>
</dbReference>
<dbReference type="AlphaFoldDB" id="A0A3M2RU93"/>
<protein>
    <recommendedName>
        <fullName evidence="1">Amidohydrolase-related domain-containing protein</fullName>
    </recommendedName>
</protein>
<name>A0A3M2RU93_9HYPO</name>
<reference evidence="2 3" key="1">
    <citation type="submission" date="2017-06" db="EMBL/GenBank/DDBJ databases">
        <title>Comparative genomic analysis of Ambrosia Fusariam Clade fungi.</title>
        <authorList>
            <person name="Stajich J.E."/>
            <person name="Carrillo J."/>
            <person name="Kijimoto T."/>
            <person name="Eskalen A."/>
            <person name="O'Donnell K."/>
            <person name="Kasson M."/>
        </authorList>
    </citation>
    <scope>NUCLEOTIDE SEQUENCE [LARGE SCALE GENOMIC DNA]</scope>
    <source>
        <strain evidence="2">UCR3666</strain>
    </source>
</reference>
<dbReference type="Proteomes" id="UP000277212">
    <property type="component" value="Unassembled WGS sequence"/>
</dbReference>
<dbReference type="Gene3D" id="2.30.40.10">
    <property type="entry name" value="Urease, subunit C, domain 1"/>
    <property type="match status" value="1"/>
</dbReference>
<evidence type="ECO:0000313" key="3">
    <source>
        <dbReference type="Proteomes" id="UP000277212"/>
    </source>
</evidence>
<comment type="caution">
    <text evidence="2">The sequence shown here is derived from an EMBL/GenBank/DDBJ whole genome shotgun (WGS) entry which is preliminary data.</text>
</comment>
<dbReference type="OrthoDB" id="194468at2759"/>
<dbReference type="STRING" id="2010991.A0A3M2RU93"/>
<accession>A0A3M2RU93</accession>
<sequence>MGYLLLSGGTVLLHGENDKVTARKTDILIEGDRISKIEPEIEPPSDADIIDCTDKLISPGFIDTHHHVWQAPLKGLFADCTFSQYLGIRTVASKYFTAEDGFWGNLAGCMEAIDAGTTTVLDHAHLNWSREHSKHAIAGTISSGIRSIFAYTPTVRLKEHEPQLKFDDKPVADWVMDMFEELAKSDALNEKTSRVKLGFGFDYYFLPKDTVIGLFKKARSLGASVITSHCNIFKGDMSIGVPALLKKYDLLDDKVVFAHGGSIRAQDAKLLHEANAYVSVTPSTEQSMAVGPSVCFRDDLPGMDKLCSLGIDCHCATSSSIVNEMRMGLQFARGLDSKKHLMKGKLPDDVFHKVEEVYNMGTIQGARALGMEKDIGSLAVGKKADLTVINAMSPVMFGAAQQDPIGAIVFHSGIGDIDTVIIDGRVRKLDGKLRCVKQFEWKDGGFVKGSKELTWPEVAQRTLKIQKRLVKKMSEYDTRKVGDQVAKMINVK</sequence>